<evidence type="ECO:0000256" key="4">
    <source>
        <dbReference type="PIRSR" id="PIRSR005739-1"/>
    </source>
</evidence>
<evidence type="ECO:0000256" key="3">
    <source>
        <dbReference type="ARBA" id="ARBA00022691"/>
    </source>
</evidence>
<dbReference type="AlphaFoldDB" id="A0A397H8M8"/>
<evidence type="ECO:0000259" key="5">
    <source>
        <dbReference type="Pfam" id="PF00891"/>
    </source>
</evidence>
<dbReference type="Pfam" id="PF00891">
    <property type="entry name" value="Methyltransf_2"/>
    <property type="match status" value="1"/>
</dbReference>
<proteinExistence type="predicted"/>
<dbReference type="RefSeq" id="XP_026615732.1">
    <property type="nucleotide sequence ID" value="XM_026762241.1"/>
</dbReference>
<dbReference type="OrthoDB" id="1535081at2759"/>
<dbReference type="InterPro" id="IPR036388">
    <property type="entry name" value="WH-like_DNA-bd_sf"/>
</dbReference>
<gene>
    <name evidence="7" type="ORF">CDV56_108622</name>
</gene>
<dbReference type="InterPro" id="IPR016461">
    <property type="entry name" value="COMT-like"/>
</dbReference>
<name>A0A397H8M8_ASPTH</name>
<dbReference type="PANTHER" id="PTHR43712:SF11">
    <property type="entry name" value="O-METHYLTRANSFERASE (AFU_ORTHOLOGUE AFUA_2G17820)-RELATED"/>
    <property type="match status" value="1"/>
</dbReference>
<feature type="domain" description="O-methyltransferase C-terminal" evidence="5">
    <location>
        <begin position="211"/>
        <end position="353"/>
    </location>
</feature>
<dbReference type="GO" id="GO:0046983">
    <property type="term" value="F:protein dimerization activity"/>
    <property type="evidence" value="ECO:0007669"/>
    <property type="project" value="InterPro"/>
</dbReference>
<feature type="active site" description="Proton acceptor" evidence="4">
    <location>
        <position position="282"/>
    </location>
</feature>
<dbReference type="GO" id="GO:0044550">
    <property type="term" value="P:secondary metabolite biosynthetic process"/>
    <property type="evidence" value="ECO:0007669"/>
    <property type="project" value="UniProtKB-ARBA"/>
</dbReference>
<keyword evidence="2" id="KW-0808">Transferase</keyword>
<dbReference type="Gene3D" id="1.10.10.10">
    <property type="entry name" value="Winged helix-like DNA-binding domain superfamily/Winged helix DNA-binding domain"/>
    <property type="match status" value="1"/>
</dbReference>
<accession>A0A397H8M8</accession>
<dbReference type="GO" id="GO:0008171">
    <property type="term" value="F:O-methyltransferase activity"/>
    <property type="evidence" value="ECO:0007669"/>
    <property type="project" value="InterPro"/>
</dbReference>
<dbReference type="Pfam" id="PF08100">
    <property type="entry name" value="Dimerisation"/>
    <property type="match status" value="1"/>
</dbReference>
<dbReference type="InterPro" id="IPR029063">
    <property type="entry name" value="SAM-dependent_MTases_sf"/>
</dbReference>
<evidence type="ECO:0000259" key="6">
    <source>
        <dbReference type="Pfam" id="PF08100"/>
    </source>
</evidence>
<protein>
    <submittedName>
        <fullName evidence="7">Uncharacterized protein</fullName>
    </submittedName>
</protein>
<dbReference type="SUPFAM" id="SSF46785">
    <property type="entry name" value="Winged helix' DNA-binding domain"/>
    <property type="match status" value="1"/>
</dbReference>
<dbReference type="GeneID" id="38130596"/>
<evidence type="ECO:0000313" key="8">
    <source>
        <dbReference type="Proteomes" id="UP000215305"/>
    </source>
</evidence>
<feature type="domain" description="O-methyltransferase dimerisation" evidence="6">
    <location>
        <begin position="51"/>
        <end position="132"/>
    </location>
</feature>
<dbReference type="InterPro" id="IPR036390">
    <property type="entry name" value="WH_DNA-bd_sf"/>
</dbReference>
<organism evidence="7 8">
    <name type="scientific">Aspergillus thermomutatus</name>
    <name type="common">Neosartorya pseudofischeri</name>
    <dbReference type="NCBI Taxonomy" id="41047"/>
    <lineage>
        <taxon>Eukaryota</taxon>
        <taxon>Fungi</taxon>
        <taxon>Dikarya</taxon>
        <taxon>Ascomycota</taxon>
        <taxon>Pezizomycotina</taxon>
        <taxon>Eurotiomycetes</taxon>
        <taxon>Eurotiomycetidae</taxon>
        <taxon>Eurotiales</taxon>
        <taxon>Aspergillaceae</taxon>
        <taxon>Aspergillus</taxon>
        <taxon>Aspergillus subgen. Fumigati</taxon>
    </lineage>
</organism>
<evidence type="ECO:0000313" key="7">
    <source>
        <dbReference type="EMBL" id="RHZ59421.1"/>
    </source>
</evidence>
<dbReference type="EMBL" id="NKHU02000061">
    <property type="protein sequence ID" value="RHZ59421.1"/>
    <property type="molecule type" value="Genomic_DNA"/>
</dbReference>
<keyword evidence="8" id="KW-1185">Reference proteome</keyword>
<comment type="caution">
    <text evidence="7">The sequence shown here is derived from an EMBL/GenBank/DDBJ whole genome shotgun (WGS) entry which is preliminary data.</text>
</comment>
<reference evidence="7" key="1">
    <citation type="submission" date="2018-08" db="EMBL/GenBank/DDBJ databases">
        <title>Draft genome sequence of azole-resistant Aspergillus thermomutatus (Neosartorya pseudofischeri) strain HMR AF 39, isolated from a human nasal aspirate.</title>
        <authorList>
            <person name="Parent-Michaud M."/>
            <person name="Dufresne P.J."/>
            <person name="Fournier E."/>
            <person name="Martineau C."/>
            <person name="Moreira S."/>
            <person name="Perkins V."/>
            <person name="De Repentigny L."/>
            <person name="Dufresne S.F."/>
        </authorList>
    </citation>
    <scope>NUCLEOTIDE SEQUENCE [LARGE SCALE GENOMIC DNA]</scope>
    <source>
        <strain evidence="7">HMR AF 39</strain>
    </source>
</reference>
<keyword evidence="1" id="KW-0489">Methyltransferase</keyword>
<dbReference type="InterPro" id="IPR012967">
    <property type="entry name" value="COMT_dimerisation"/>
</dbReference>
<keyword evidence="3" id="KW-0949">S-adenosyl-L-methionine</keyword>
<dbReference type="GO" id="GO:0032259">
    <property type="term" value="P:methylation"/>
    <property type="evidence" value="ECO:0007669"/>
    <property type="project" value="UniProtKB-KW"/>
</dbReference>
<evidence type="ECO:0000256" key="2">
    <source>
        <dbReference type="ARBA" id="ARBA00022679"/>
    </source>
</evidence>
<evidence type="ECO:0000256" key="1">
    <source>
        <dbReference type="ARBA" id="ARBA00022603"/>
    </source>
</evidence>
<dbReference type="PANTHER" id="PTHR43712">
    <property type="entry name" value="PUTATIVE (AFU_ORTHOLOGUE AFUA_4G14580)-RELATED"/>
    <property type="match status" value="1"/>
</dbReference>
<dbReference type="PIRSF" id="PIRSF005739">
    <property type="entry name" value="O-mtase"/>
    <property type="match status" value="1"/>
</dbReference>
<dbReference type="SUPFAM" id="SSF53335">
    <property type="entry name" value="S-adenosyl-L-methionine-dependent methyltransferases"/>
    <property type="match status" value="1"/>
</dbReference>
<dbReference type="VEuPathDB" id="FungiDB:CDV56_108622"/>
<dbReference type="Gene3D" id="3.40.50.150">
    <property type="entry name" value="Vaccinia Virus protein VP39"/>
    <property type="match status" value="1"/>
</dbReference>
<dbReference type="Proteomes" id="UP000215305">
    <property type="component" value="Unassembled WGS sequence"/>
</dbReference>
<dbReference type="InterPro" id="IPR001077">
    <property type="entry name" value="COMT_C"/>
</dbReference>
<sequence length="379" mass="42544">MGVNELVQTVRSTIATVRAGDVDEHERKVLLQACDDLRSTYETPLETSFRVLFSSHQAMALRLGVDMKLFDAIAKRSSRGDGSHFNVQQLADDTGADPALVARIIRLLAAMGVLKEVDAGLFSSTPLATAYVLPDYFKEKGWKNPADIDDGPFQFAMNTKSRYFDFLSTAPYYQEAFNKTMTLSVRWRGQSWFEFFPVEQKLRVQRPSDALLVDVGGGQDRDLVLLKERFPTLPGRLVLQDLPNVVKGARDLHPGIDVQEHDFLRDQPVKGARAYYLRAVLHDWPEKQVVQILAKIREAMAQDSLLLIDENLMPESNVPLLPAMVDLSMMVSFAAAERTKTQFESLLNEAGFELVKAWMPPGAVTEQTTLLEARVRLEA</sequence>
<dbReference type="PROSITE" id="PS51683">
    <property type="entry name" value="SAM_OMT_II"/>
    <property type="match status" value="1"/>
</dbReference>